<organism evidence="1 2">
    <name type="scientific">Cetraspora pellucida</name>
    <dbReference type="NCBI Taxonomy" id="1433469"/>
    <lineage>
        <taxon>Eukaryota</taxon>
        <taxon>Fungi</taxon>
        <taxon>Fungi incertae sedis</taxon>
        <taxon>Mucoromycota</taxon>
        <taxon>Glomeromycotina</taxon>
        <taxon>Glomeromycetes</taxon>
        <taxon>Diversisporales</taxon>
        <taxon>Gigasporaceae</taxon>
        <taxon>Cetraspora</taxon>
    </lineage>
</organism>
<proteinExistence type="predicted"/>
<accession>A0A9N9N2J6</accession>
<dbReference type="AlphaFoldDB" id="A0A9N9N2J6"/>
<reference evidence="1" key="1">
    <citation type="submission" date="2021-06" db="EMBL/GenBank/DDBJ databases">
        <authorList>
            <person name="Kallberg Y."/>
            <person name="Tangrot J."/>
            <person name="Rosling A."/>
        </authorList>
    </citation>
    <scope>NUCLEOTIDE SEQUENCE</scope>
    <source>
        <strain evidence="1">FL966</strain>
    </source>
</reference>
<protein>
    <submittedName>
        <fullName evidence="1">21074_t:CDS:1</fullName>
    </submittedName>
</protein>
<keyword evidence="2" id="KW-1185">Reference proteome</keyword>
<sequence length="125" mass="14593">MVNMFNIRKNNEIEINVNNFVVSLTNISLDTHELNVKILFKPDSTNPDVVIYDDNNNNIINTKEKIPSYFVKQSEIKIENFFLVGPEMKEASEKIGLDVEFIPEINKYKVSTPKKMIKEMLKHFK</sequence>
<gene>
    <name evidence="1" type="ORF">CPELLU_LOCUS11708</name>
</gene>
<evidence type="ECO:0000313" key="1">
    <source>
        <dbReference type="EMBL" id="CAG8698906.1"/>
    </source>
</evidence>
<dbReference type="Proteomes" id="UP000789759">
    <property type="component" value="Unassembled WGS sequence"/>
</dbReference>
<evidence type="ECO:0000313" key="2">
    <source>
        <dbReference type="Proteomes" id="UP000789759"/>
    </source>
</evidence>
<name>A0A9N9N2J6_9GLOM</name>
<dbReference type="EMBL" id="CAJVQA010010629">
    <property type="protein sequence ID" value="CAG8698906.1"/>
    <property type="molecule type" value="Genomic_DNA"/>
</dbReference>
<comment type="caution">
    <text evidence="1">The sequence shown here is derived from an EMBL/GenBank/DDBJ whole genome shotgun (WGS) entry which is preliminary data.</text>
</comment>